<keyword evidence="9" id="KW-0460">Magnesium</keyword>
<comment type="similarity">
    <text evidence="2">Belongs to the diacylglycerol/lipid kinase family.</text>
</comment>
<evidence type="ECO:0000256" key="5">
    <source>
        <dbReference type="ARBA" id="ARBA00022723"/>
    </source>
</evidence>
<keyword evidence="15" id="KW-1185">Reference proteome</keyword>
<comment type="cofactor">
    <cofactor evidence="1">
        <name>Mg(2+)</name>
        <dbReference type="ChEBI" id="CHEBI:18420"/>
    </cofactor>
</comment>
<dbReference type="InterPro" id="IPR016064">
    <property type="entry name" value="NAD/diacylglycerol_kinase_sf"/>
</dbReference>
<dbReference type="EMBL" id="JACHGW010000002">
    <property type="protein sequence ID" value="MBB6050577.1"/>
    <property type="molecule type" value="Genomic_DNA"/>
</dbReference>
<dbReference type="Gene3D" id="2.60.200.40">
    <property type="match status" value="1"/>
</dbReference>
<protein>
    <submittedName>
        <fullName evidence="14">Diacylglycerol kinase (ATP)</fullName>
        <ecNumber evidence="14">2.7.1.107</ecNumber>
    </submittedName>
</protein>
<keyword evidence="4 14" id="KW-0808">Transferase</keyword>
<dbReference type="Proteomes" id="UP000520814">
    <property type="component" value="Unassembled WGS sequence"/>
</dbReference>
<evidence type="ECO:0000313" key="14">
    <source>
        <dbReference type="EMBL" id="MBB6050577.1"/>
    </source>
</evidence>
<dbReference type="Gene3D" id="3.40.50.10330">
    <property type="entry name" value="Probable inorganic polyphosphate/atp-NAD kinase, domain 1"/>
    <property type="match status" value="1"/>
</dbReference>
<evidence type="ECO:0000256" key="8">
    <source>
        <dbReference type="ARBA" id="ARBA00022840"/>
    </source>
</evidence>
<dbReference type="InterPro" id="IPR005218">
    <property type="entry name" value="Diacylglycerol/lipid_kinase"/>
</dbReference>
<keyword evidence="6" id="KW-0547">Nucleotide-binding</keyword>
<evidence type="ECO:0000256" key="1">
    <source>
        <dbReference type="ARBA" id="ARBA00001946"/>
    </source>
</evidence>
<dbReference type="Pfam" id="PF00781">
    <property type="entry name" value="DAGK_cat"/>
    <property type="match status" value="1"/>
</dbReference>
<keyword evidence="5" id="KW-0479">Metal-binding</keyword>
<dbReference type="NCBIfam" id="TIGR00147">
    <property type="entry name" value="YegS/Rv2252/BmrU family lipid kinase"/>
    <property type="match status" value="1"/>
</dbReference>
<evidence type="ECO:0000256" key="6">
    <source>
        <dbReference type="ARBA" id="ARBA00022741"/>
    </source>
</evidence>
<dbReference type="SMART" id="SM00046">
    <property type="entry name" value="DAGKc"/>
    <property type="match status" value="1"/>
</dbReference>
<proteinExistence type="inferred from homology"/>
<dbReference type="InterPro" id="IPR045540">
    <property type="entry name" value="YegS/DAGK_C"/>
</dbReference>
<dbReference type="EC" id="2.7.1.107" evidence="14"/>
<gene>
    <name evidence="14" type="ORF">HNQ39_002368</name>
</gene>
<evidence type="ECO:0000313" key="15">
    <source>
        <dbReference type="Proteomes" id="UP000520814"/>
    </source>
</evidence>
<evidence type="ECO:0000256" key="11">
    <source>
        <dbReference type="ARBA" id="ARBA00023209"/>
    </source>
</evidence>
<evidence type="ECO:0000259" key="13">
    <source>
        <dbReference type="PROSITE" id="PS50146"/>
    </source>
</evidence>
<reference evidence="14 15" key="1">
    <citation type="submission" date="2020-08" db="EMBL/GenBank/DDBJ databases">
        <title>Genomic Encyclopedia of Type Strains, Phase IV (KMG-IV): sequencing the most valuable type-strain genomes for metagenomic binning, comparative biology and taxonomic classification.</title>
        <authorList>
            <person name="Goeker M."/>
        </authorList>
    </citation>
    <scope>NUCLEOTIDE SEQUENCE [LARGE SCALE GENOMIC DNA]</scope>
    <source>
        <strain evidence="14 15">DSM 23562</strain>
    </source>
</reference>
<evidence type="ECO:0000256" key="12">
    <source>
        <dbReference type="ARBA" id="ARBA00023264"/>
    </source>
</evidence>
<sequence>MSIFLLSNPTSGGTSTNILLEQARRRLGERQGRWTEVMVRPGENITQLVEELLPEVSTLFVAGGDGTVRAAAQALAGTDVALGILPTGTVNVLARELGIPLSDPALAVDIGLGSAERWIDIGSCNGESFLLMCSGGVDSATIGQVNEGLKSAVGATAYALAAVGALATFTPHRVRVTIDGNTLPETDVFLVAVGNTSLYGGDLKLLPDASLDDGLLDIILFTAPNLPAPVRNAAFLPQLADMALGRHPQSDSVWIYQGKHITLEAETPLQLQRDGDLGSCTPATFTITPHALRVKTPVRY</sequence>
<evidence type="ECO:0000256" key="7">
    <source>
        <dbReference type="ARBA" id="ARBA00022777"/>
    </source>
</evidence>
<evidence type="ECO:0000256" key="3">
    <source>
        <dbReference type="ARBA" id="ARBA00022516"/>
    </source>
</evidence>
<dbReference type="PANTHER" id="PTHR12358">
    <property type="entry name" value="SPHINGOSINE KINASE"/>
    <property type="match status" value="1"/>
</dbReference>
<accession>A0A7W9SPQ8</accession>
<dbReference type="GO" id="GO:0005886">
    <property type="term" value="C:plasma membrane"/>
    <property type="evidence" value="ECO:0007669"/>
    <property type="project" value="TreeGrafter"/>
</dbReference>
<dbReference type="RefSeq" id="WP_184195802.1">
    <property type="nucleotide sequence ID" value="NZ_JACHGW010000002.1"/>
</dbReference>
<keyword evidence="3" id="KW-0444">Lipid biosynthesis</keyword>
<dbReference type="InterPro" id="IPR017438">
    <property type="entry name" value="ATP-NAD_kinase_N"/>
</dbReference>
<dbReference type="GO" id="GO:0004143">
    <property type="term" value="F:ATP-dependent diacylglycerol kinase activity"/>
    <property type="evidence" value="ECO:0007669"/>
    <property type="project" value="UniProtKB-EC"/>
</dbReference>
<dbReference type="GO" id="GO:0046872">
    <property type="term" value="F:metal ion binding"/>
    <property type="evidence" value="ECO:0007669"/>
    <property type="project" value="UniProtKB-KW"/>
</dbReference>
<keyword evidence="11" id="KW-0594">Phospholipid biosynthesis</keyword>
<evidence type="ECO:0000256" key="2">
    <source>
        <dbReference type="ARBA" id="ARBA00005983"/>
    </source>
</evidence>
<keyword evidence="8" id="KW-0067">ATP-binding</keyword>
<feature type="domain" description="DAGKc" evidence="13">
    <location>
        <begin position="1"/>
        <end position="128"/>
    </location>
</feature>
<keyword evidence="10" id="KW-0443">Lipid metabolism</keyword>
<keyword evidence="7 14" id="KW-0418">Kinase</keyword>
<dbReference type="InterPro" id="IPR001206">
    <property type="entry name" value="Diacylglycerol_kinase_cat_dom"/>
</dbReference>
<evidence type="ECO:0000256" key="9">
    <source>
        <dbReference type="ARBA" id="ARBA00022842"/>
    </source>
</evidence>
<organism evidence="14 15">
    <name type="scientific">Armatimonas rosea</name>
    <dbReference type="NCBI Taxonomy" id="685828"/>
    <lineage>
        <taxon>Bacteria</taxon>
        <taxon>Bacillati</taxon>
        <taxon>Armatimonadota</taxon>
        <taxon>Armatimonadia</taxon>
        <taxon>Armatimonadales</taxon>
        <taxon>Armatimonadaceae</taxon>
        <taxon>Armatimonas</taxon>
    </lineage>
</organism>
<name>A0A7W9SPQ8_ARMRO</name>
<comment type="caution">
    <text evidence="14">The sequence shown here is derived from an EMBL/GenBank/DDBJ whole genome shotgun (WGS) entry which is preliminary data.</text>
</comment>
<dbReference type="Pfam" id="PF19279">
    <property type="entry name" value="YegS_C"/>
    <property type="match status" value="1"/>
</dbReference>
<keyword evidence="12" id="KW-1208">Phospholipid metabolism</keyword>
<dbReference type="AlphaFoldDB" id="A0A7W9SPQ8"/>
<dbReference type="GO" id="GO:0005524">
    <property type="term" value="F:ATP binding"/>
    <property type="evidence" value="ECO:0007669"/>
    <property type="project" value="UniProtKB-KW"/>
</dbReference>
<dbReference type="SUPFAM" id="SSF111331">
    <property type="entry name" value="NAD kinase/diacylglycerol kinase-like"/>
    <property type="match status" value="1"/>
</dbReference>
<evidence type="ECO:0000256" key="10">
    <source>
        <dbReference type="ARBA" id="ARBA00023098"/>
    </source>
</evidence>
<dbReference type="PANTHER" id="PTHR12358:SF106">
    <property type="entry name" value="LIPID KINASE YEGS"/>
    <property type="match status" value="1"/>
</dbReference>
<dbReference type="PROSITE" id="PS50146">
    <property type="entry name" value="DAGK"/>
    <property type="match status" value="1"/>
</dbReference>
<dbReference type="GO" id="GO:0008654">
    <property type="term" value="P:phospholipid biosynthetic process"/>
    <property type="evidence" value="ECO:0007669"/>
    <property type="project" value="UniProtKB-KW"/>
</dbReference>
<dbReference type="InterPro" id="IPR050187">
    <property type="entry name" value="Lipid_Phosphate_FormReg"/>
</dbReference>
<evidence type="ECO:0000256" key="4">
    <source>
        <dbReference type="ARBA" id="ARBA00022679"/>
    </source>
</evidence>